<feature type="compositionally biased region" description="Basic and acidic residues" evidence="1">
    <location>
        <begin position="367"/>
        <end position="389"/>
    </location>
</feature>
<protein>
    <submittedName>
        <fullName evidence="3">Ataxin-2</fullName>
    </submittedName>
</protein>
<dbReference type="InterPro" id="IPR025852">
    <property type="entry name" value="SM_dom_ATX"/>
</dbReference>
<dbReference type="InterPro" id="IPR045117">
    <property type="entry name" value="ATXN2-like"/>
</dbReference>
<evidence type="ECO:0000313" key="3">
    <source>
        <dbReference type="EMBL" id="KAJ6252562.1"/>
    </source>
</evidence>
<feature type="domain" description="LsmAD" evidence="2">
    <location>
        <begin position="192"/>
        <end position="255"/>
    </location>
</feature>
<feature type="compositionally biased region" description="Basic residues" evidence="1">
    <location>
        <begin position="161"/>
        <end position="173"/>
    </location>
</feature>
<dbReference type="PANTHER" id="PTHR12854:SF7">
    <property type="entry name" value="ATAXIN-2 HOMOLOG"/>
    <property type="match status" value="1"/>
</dbReference>
<evidence type="ECO:0000313" key="4">
    <source>
        <dbReference type="Proteomes" id="UP001150062"/>
    </source>
</evidence>
<feature type="compositionally biased region" description="Basic and acidic residues" evidence="1">
    <location>
        <begin position="489"/>
        <end position="509"/>
    </location>
</feature>
<feature type="compositionally biased region" description="Basic and acidic residues" evidence="1">
    <location>
        <begin position="270"/>
        <end position="287"/>
    </location>
</feature>
<comment type="caution">
    <text evidence="3">The sequence shown here is derived from an EMBL/GenBank/DDBJ whole genome shotgun (WGS) entry which is preliminary data.</text>
</comment>
<dbReference type="Proteomes" id="UP001150062">
    <property type="component" value="Unassembled WGS sequence"/>
</dbReference>
<feature type="region of interest" description="Disordered" evidence="1">
    <location>
        <begin position="209"/>
        <end position="430"/>
    </location>
</feature>
<feature type="compositionally biased region" description="Low complexity" evidence="1">
    <location>
        <begin position="647"/>
        <end position="663"/>
    </location>
</feature>
<reference evidence="3" key="1">
    <citation type="submission" date="2022-08" db="EMBL/GenBank/DDBJ databases">
        <title>Novel sulfate-reducing endosymbionts in the free-living metamonad Anaeramoeba.</title>
        <authorList>
            <person name="Jerlstrom-Hultqvist J."/>
            <person name="Cepicka I."/>
            <person name="Gallot-Lavallee L."/>
            <person name="Salas-Leiva D."/>
            <person name="Curtis B.A."/>
            <person name="Zahonova K."/>
            <person name="Pipaliya S."/>
            <person name="Dacks J."/>
            <person name="Roger A.J."/>
        </authorList>
    </citation>
    <scope>NUCLEOTIDE SEQUENCE</scope>
    <source>
        <strain evidence="3">Schooner1</strain>
    </source>
</reference>
<feature type="compositionally biased region" description="Low complexity" evidence="1">
    <location>
        <begin position="411"/>
        <end position="424"/>
    </location>
</feature>
<dbReference type="InterPro" id="IPR009604">
    <property type="entry name" value="LsmAD_domain"/>
</dbReference>
<feature type="compositionally biased region" description="Gly residues" evidence="1">
    <location>
        <begin position="292"/>
        <end position="301"/>
    </location>
</feature>
<dbReference type="SMART" id="SM01272">
    <property type="entry name" value="LsmAD"/>
    <property type="match status" value="1"/>
</dbReference>
<name>A0ABQ8Z6P7_9EUKA</name>
<feature type="compositionally biased region" description="Low complexity" evidence="1">
    <location>
        <begin position="531"/>
        <end position="599"/>
    </location>
</feature>
<accession>A0ABQ8Z6P7</accession>
<keyword evidence="4" id="KW-1185">Reference proteome</keyword>
<organism evidence="3 4">
    <name type="scientific">Anaeramoeba flamelloides</name>
    <dbReference type="NCBI Taxonomy" id="1746091"/>
    <lineage>
        <taxon>Eukaryota</taxon>
        <taxon>Metamonada</taxon>
        <taxon>Anaeramoebidae</taxon>
        <taxon>Anaeramoeba</taxon>
    </lineage>
</organism>
<feature type="compositionally biased region" description="Basic and acidic residues" evidence="1">
    <location>
        <begin position="220"/>
        <end position="230"/>
    </location>
</feature>
<feature type="compositionally biased region" description="Polar residues" evidence="1">
    <location>
        <begin position="605"/>
        <end position="620"/>
    </location>
</feature>
<dbReference type="Pfam" id="PF14438">
    <property type="entry name" value="SM-ATX"/>
    <property type="match status" value="1"/>
</dbReference>
<feature type="region of interest" description="Disordered" evidence="1">
    <location>
        <begin position="130"/>
        <end position="188"/>
    </location>
</feature>
<sequence>MNKSPRKERAQRFNFLCTNLVGYFVNVKTHDGSEYEGILSTMNKKSNNFQLSRSRLVAHPTLLQNKICPLPNKDLLKISFNNLVYLKVLSVNFDFKKSKINRNRNSKFEIDSGISSGRLGQERELQMWKPEDNLNEKQISNPSSLEWNLASSSEEEEGTHGKKAKSRQRKKPLNNRNKNQQWNQFETNKQLFGVNSEYNEEEYTSKLNFNSKKRQKANKIAKEIETENKKNNNNNNNSQKKKLTEEELFSSVVRNPERGERSTTKKNKPQKKEENKKEKDNGNKKAQENGNGKNGNGNNGKGKGKEKETETKKKFDQNDYFDGTNKKKTQQARKVTPKKTKLRTKRVVNKKKVFGQNNEKLMGGQAKEQDSNKKKNLGRNDRKKNREFSNKSNYSRNNNQTNVENSRYESNFRYNNNKNNNYTKRFNKANSTKPYNKALFKRETIEKNERLHFKKTNNFRNREKNNREDNYQRVQTKAKRFISKSKTKSQIEKENYAKKQQIFDRDLKQSGKSSVLNSIPKNFRIKDSKNNSRSNNYNNKNKYNKNNNNSHHNNNNRNRNNNNTRNINNSNKKYNNHNNNNNNNNHNNHNNNNNNNNYNGRKKNSFTPSPKNIDSINSSKSRNEKEKMINSNPNKKYSTTNMNIKQKNNYNSRSKNLNNNNYSKTHKNRNNQRNLNSPIQKIGKKKNKKKIEMIKKKLLTIKNVNEYFCTLIETVNCKNTKATSPYFPKRKFSNTHQEQMELNYVPNHQQQYYNNPQDRGMHMNQMNYQPQQQQQLQQQQLQQEIGMQQRQPMYDYQQQFSQQIPMNMGMQTNMGMMSMEGHFHPLYHDPYYGTPMPYHAPFQPMSQQNYEMQQYPQYDPYYEQNPMMINQYHPQDNNYHPYQGNNMNNNYNNGMNSNYQNEMRTNELQQMQEQNYN</sequence>
<feature type="compositionally biased region" description="Polar residues" evidence="1">
    <location>
        <begin position="174"/>
        <end position="188"/>
    </location>
</feature>
<feature type="compositionally biased region" description="Basic residues" evidence="1">
    <location>
        <begin position="476"/>
        <end position="487"/>
    </location>
</feature>
<evidence type="ECO:0000259" key="2">
    <source>
        <dbReference type="SMART" id="SM01272"/>
    </source>
</evidence>
<feature type="compositionally biased region" description="Polar residues" evidence="1">
    <location>
        <begin position="510"/>
        <end position="520"/>
    </location>
</feature>
<feature type="compositionally biased region" description="Basic residues" evidence="1">
    <location>
        <begin position="326"/>
        <end position="353"/>
    </location>
</feature>
<feature type="compositionally biased region" description="Polar residues" evidence="1">
    <location>
        <begin position="629"/>
        <end position="646"/>
    </location>
</feature>
<feature type="region of interest" description="Disordered" evidence="1">
    <location>
        <begin position="458"/>
        <end position="688"/>
    </location>
</feature>
<evidence type="ECO:0000256" key="1">
    <source>
        <dbReference type="SAM" id="MobiDB-lite"/>
    </source>
</evidence>
<gene>
    <name evidence="3" type="ORF">M0813_14089</name>
</gene>
<dbReference type="PANTHER" id="PTHR12854">
    <property type="entry name" value="ATAXIN 2-RELATED"/>
    <property type="match status" value="1"/>
</dbReference>
<feature type="compositionally biased region" description="Polar residues" evidence="1">
    <location>
        <begin position="136"/>
        <end position="152"/>
    </location>
</feature>
<dbReference type="EMBL" id="JAOAOG010000042">
    <property type="protein sequence ID" value="KAJ6252562.1"/>
    <property type="molecule type" value="Genomic_DNA"/>
</dbReference>
<proteinExistence type="predicted"/>
<dbReference type="Pfam" id="PF06741">
    <property type="entry name" value="LsmAD"/>
    <property type="match status" value="1"/>
</dbReference>
<feature type="compositionally biased region" description="Polar residues" evidence="1">
    <location>
        <begin position="390"/>
        <end position="409"/>
    </location>
</feature>
<feature type="compositionally biased region" description="Basic and acidic residues" evidence="1">
    <location>
        <begin position="303"/>
        <end position="317"/>
    </location>
</feature>
<feature type="compositionally biased region" description="Basic and acidic residues" evidence="1">
    <location>
        <begin position="460"/>
        <end position="471"/>
    </location>
</feature>